<dbReference type="RefSeq" id="WP_368502758.1">
    <property type="nucleotide sequence ID" value="NZ_CP162550.1"/>
</dbReference>
<organism evidence="1">
    <name type="scientific">Alkalihalophilus sp. As8PL</name>
    <dbReference type="NCBI Taxonomy" id="3237103"/>
    <lineage>
        <taxon>Bacteria</taxon>
        <taxon>Bacillati</taxon>
        <taxon>Bacillota</taxon>
        <taxon>Bacilli</taxon>
        <taxon>Bacillales</taxon>
        <taxon>Bacillaceae</taxon>
        <taxon>Alkalihalophilus</taxon>
    </lineage>
</organism>
<keyword evidence="1" id="KW-0614">Plasmid</keyword>
<sequence>MKNVEELASKLLNQFWLYGQYFEVGTLMVRNISTSSDLYIHQEYEVYKKDEANGCYRMFESVTITYFEKSCLAEWFNRYEEMSIEDMTLPGTKTKLQSHDRKNLYRVIPFSNFEAYKEAFEEYQLTV</sequence>
<gene>
    <name evidence="1" type="ORF">AB3N04_00010</name>
</gene>
<protein>
    <submittedName>
        <fullName evidence="1">Uncharacterized protein</fullName>
    </submittedName>
</protein>
<dbReference type="AlphaFoldDB" id="A0AB39BMY0"/>
<evidence type="ECO:0000313" key="1">
    <source>
        <dbReference type="EMBL" id="XDI35141.1"/>
    </source>
</evidence>
<dbReference type="EMBL" id="CP162550">
    <property type="protein sequence ID" value="XDI35141.1"/>
    <property type="molecule type" value="Genomic_DNA"/>
</dbReference>
<geneLocation type="plasmid" evidence="1">
    <name>unnamed</name>
</geneLocation>
<name>A0AB39BMY0_9BACI</name>
<reference evidence="1" key="1">
    <citation type="submission" date="2024-07" db="EMBL/GenBank/DDBJ databases">
        <title>Identification and characteristics of an arsenic-resistant bacterial isolate, which belongs to a novel species.</title>
        <authorList>
            <person name="Juszczyk A."/>
            <person name="Kowalczyk A."/>
            <person name="Was K."/>
            <person name="Kosowicz W."/>
            <person name="Budzyn A."/>
            <person name="Latowski D."/>
        </authorList>
    </citation>
    <scope>NUCLEOTIDE SEQUENCE</scope>
    <source>
        <strain evidence="1">As8PL</strain>
        <plasmid evidence="1">unnamed</plasmid>
    </source>
</reference>
<accession>A0AB39BMY0</accession>
<proteinExistence type="predicted"/>